<name>A0A495MLY1_9FLAO</name>
<proteinExistence type="predicted"/>
<feature type="chain" id="PRO_5019751085" evidence="2">
    <location>
        <begin position="21"/>
        <end position="261"/>
    </location>
</feature>
<sequence length="261" mass="27516">MKNRLVTILLGALATGSVYAQNTGVNTKNPKSPLHVDAGKDNNASGDPDAAQQANDFIVTNAGNVGIGTLSPSHKLDLRGKIQIKDGGERAGSILTTDATGLARWISPSVVKPLVNGTFPTTDPGLIVPNGGMAPIDSKISITLSRGKWMVHAGVTFTNGNSTLFQRCYLSSATNALQQTGFNFLGPAGVQTSYGGVLVQGLMDTNPTPLMQFGFVTGSTLIEVTAPSVVIYLLLQNQPVGAYKFNPKTYLENYFFAKPVD</sequence>
<accession>A0A495MLY1</accession>
<keyword evidence="4" id="KW-1185">Reference proteome</keyword>
<reference evidence="3 4" key="1">
    <citation type="submission" date="2018-10" db="EMBL/GenBank/DDBJ databases">
        <title>Genomic Encyclopedia of Archaeal and Bacterial Type Strains, Phase II (KMG-II): from individual species to whole genera.</title>
        <authorList>
            <person name="Goeker M."/>
        </authorList>
    </citation>
    <scope>NUCLEOTIDE SEQUENCE [LARGE SCALE GENOMIC DNA]</scope>
    <source>
        <strain evidence="3 4">DSM 29537</strain>
    </source>
</reference>
<feature type="signal peptide" evidence="2">
    <location>
        <begin position="1"/>
        <end position="20"/>
    </location>
</feature>
<evidence type="ECO:0000313" key="3">
    <source>
        <dbReference type="EMBL" id="RKS26062.1"/>
    </source>
</evidence>
<evidence type="ECO:0000313" key="4">
    <source>
        <dbReference type="Proteomes" id="UP000277579"/>
    </source>
</evidence>
<comment type="caution">
    <text evidence="3">The sequence shown here is derived from an EMBL/GenBank/DDBJ whole genome shotgun (WGS) entry which is preliminary data.</text>
</comment>
<dbReference type="Proteomes" id="UP000277579">
    <property type="component" value="Unassembled WGS sequence"/>
</dbReference>
<organism evidence="3 4">
    <name type="scientific">Flavobacterium endophyticum</name>
    <dbReference type="NCBI Taxonomy" id="1540163"/>
    <lineage>
        <taxon>Bacteria</taxon>
        <taxon>Pseudomonadati</taxon>
        <taxon>Bacteroidota</taxon>
        <taxon>Flavobacteriia</taxon>
        <taxon>Flavobacteriales</taxon>
        <taxon>Flavobacteriaceae</taxon>
        <taxon>Flavobacterium</taxon>
    </lineage>
</organism>
<dbReference type="EMBL" id="RBLC01000001">
    <property type="protein sequence ID" value="RKS26062.1"/>
    <property type="molecule type" value="Genomic_DNA"/>
</dbReference>
<evidence type="ECO:0000256" key="2">
    <source>
        <dbReference type="SAM" id="SignalP"/>
    </source>
</evidence>
<dbReference type="RefSeq" id="WP_121375414.1">
    <property type="nucleotide sequence ID" value="NZ_RBLC01000001.1"/>
</dbReference>
<protein>
    <submittedName>
        <fullName evidence="3">Uncharacterized protein</fullName>
    </submittedName>
</protein>
<feature type="region of interest" description="Disordered" evidence="1">
    <location>
        <begin position="22"/>
        <end position="50"/>
    </location>
</feature>
<dbReference type="OrthoDB" id="1307467at2"/>
<evidence type="ECO:0000256" key="1">
    <source>
        <dbReference type="SAM" id="MobiDB-lite"/>
    </source>
</evidence>
<gene>
    <name evidence="3" type="ORF">CLV94_1114</name>
</gene>
<dbReference type="AlphaFoldDB" id="A0A495MLY1"/>
<keyword evidence="2" id="KW-0732">Signal</keyword>